<keyword evidence="2" id="KW-0597">Phosphoprotein</keyword>
<evidence type="ECO:0000259" key="8">
    <source>
        <dbReference type="PROSITE" id="PS50105"/>
    </source>
</evidence>
<dbReference type="InterPro" id="IPR037619">
    <property type="entry name" value="LIPB1/2_SAM_3rd"/>
</dbReference>
<protein>
    <recommendedName>
        <fullName evidence="8">SAM domain-containing protein</fullName>
    </recommendedName>
</protein>
<evidence type="ECO:0000313" key="9">
    <source>
        <dbReference type="Ensembl" id="ENSGWIP00000025565.1"/>
    </source>
</evidence>
<feature type="coiled-coil region" evidence="6">
    <location>
        <begin position="108"/>
        <end position="229"/>
    </location>
</feature>
<dbReference type="Proteomes" id="UP000694680">
    <property type="component" value="Chromosome 6"/>
</dbReference>
<dbReference type="Pfam" id="PF00536">
    <property type="entry name" value="SAM_1"/>
    <property type="match status" value="2"/>
</dbReference>
<evidence type="ECO:0000256" key="4">
    <source>
        <dbReference type="ARBA" id="ARBA00023054"/>
    </source>
</evidence>
<dbReference type="FunFam" id="1.10.150.50:FF:000007">
    <property type="entry name" value="Liprin-beta-1 isoform 1"/>
    <property type="match status" value="1"/>
</dbReference>
<dbReference type="CDD" id="cd09563">
    <property type="entry name" value="SAM_liprin-beta1_2_repeat1"/>
    <property type="match status" value="1"/>
</dbReference>
<keyword evidence="10" id="KW-1185">Reference proteome</keyword>
<dbReference type="PANTHER" id="PTHR12587">
    <property type="entry name" value="LAR INTERACTING PROTEIN LIP -RELATED PROTEIN"/>
    <property type="match status" value="1"/>
</dbReference>
<comment type="function">
    <text evidence="5">May regulate the disassembly of focal adhesions. Did not bind receptor-like tyrosine phosphatases type 2A.</text>
</comment>
<feature type="compositionally biased region" description="Basic and acidic residues" evidence="7">
    <location>
        <begin position="382"/>
        <end position="394"/>
    </location>
</feature>
<dbReference type="InterPro" id="IPR037617">
    <property type="entry name" value="LIPB1/2_SAM_1"/>
</dbReference>
<dbReference type="GO" id="GO:0048786">
    <property type="term" value="C:presynaptic active zone"/>
    <property type="evidence" value="ECO:0007669"/>
    <property type="project" value="TreeGrafter"/>
</dbReference>
<dbReference type="InterPro" id="IPR001660">
    <property type="entry name" value="SAM"/>
</dbReference>
<dbReference type="PROSITE" id="PS50105">
    <property type="entry name" value="SAM_DOMAIN"/>
    <property type="match status" value="2"/>
</dbReference>
<sequence length="922" mass="104432">MMSDASDMLAAALEQMDGIIAGSKALDYSNGLFDCQSPTSPFMGSLRALHLLEDLRGVLEMMDTEERESLRCQIPDSTADSLVEWLHGQLSNGHISLSGGDHHYQERLSRLENDKESLVLQVSVLTDQVEAQGEKIRDLDLCLEEHREKLNATEEMLQQELLCRSALETQKIELMSEVSNLKLKLTSLEKDRLDLDDRFKDSEDFILEINELRYRLTDMEGEKLQYEKKLKSTKSLMAKLSSLKIKTGQLQYEKQRKEHKLQAMKEELSVLRRQLEGKDGEMRRLQDEAAFKTLASDPTERDVEVQRMKKAVESLMAANDEKDRKIEELKQSLLRYKKVQDMVMSVQGKKEKTKDAEYGDADGCAAFILANSASMESTKQEITDAEQPIRKSPDEVCTMSEKPPMAPSATLPATTTEDDSFGSRKARSSFGKGFFKIRGGKKNNSPNLDADVICAAETERRGADHLDLAGMPQRSANSDSTHTLPTTPEGKKKSKGIKKLFGKLKRSQSTTFNLDDNLPEGEFKRGGVRATAGPRLGWSRDLQQTNNEVDVPFARWSRDQVCSWLQEQGLGLYVGSARVWISSGQTLLQASQHDLERELGIKLPLHRKKLQLALQALGSEEDDNKGKLDYNWVTRWLDDIGLPQYKTQFDEGRVDGRMLHYMTVDDLLSLKVGSVLHHLSIKRAIQVLRLNNYEPNCLRRRPSDENNISPGEISQWTNHRVMEWLRSVDLAEYAPNLRGSGVHGGLMVLEPRFNVETMALLLNIPPNKSLLRRHLATHFTLLIGSEAQQLKQECLENPDYTLLTATTKVKPKKMSFGNFGRKKKSEDSEEYVCPMDVEMPKGQSFQKGFELQIYEDDLDRLEQMDDSEGTVRQIGAFSEGIQNLTVKSKELTRFMDCSLIKVNDVNADVDSWWPGADMRPLI</sequence>
<dbReference type="Pfam" id="PF07647">
    <property type="entry name" value="SAM_2"/>
    <property type="match status" value="1"/>
</dbReference>
<evidence type="ECO:0000256" key="3">
    <source>
        <dbReference type="ARBA" id="ARBA00022737"/>
    </source>
</evidence>
<evidence type="ECO:0000256" key="7">
    <source>
        <dbReference type="SAM" id="MobiDB-lite"/>
    </source>
</evidence>
<dbReference type="GO" id="GO:0005829">
    <property type="term" value="C:cytosol"/>
    <property type="evidence" value="ECO:0007669"/>
    <property type="project" value="UniProtKB-ARBA"/>
</dbReference>
<reference evidence="9" key="2">
    <citation type="submission" date="2025-08" db="UniProtKB">
        <authorList>
            <consortium name="Ensembl"/>
        </authorList>
    </citation>
    <scope>IDENTIFICATION</scope>
</reference>
<feature type="domain" description="SAM" evidence="8">
    <location>
        <begin position="628"/>
        <end position="691"/>
    </location>
</feature>
<dbReference type="SUPFAM" id="SSF47769">
    <property type="entry name" value="SAM/Pointed domain"/>
    <property type="match status" value="3"/>
</dbReference>
<comment type="similarity">
    <text evidence="1">Belongs to the liprin family. Liprin-beta subfamily.</text>
</comment>
<keyword evidence="3" id="KW-0677">Repeat</keyword>
<evidence type="ECO:0000313" key="10">
    <source>
        <dbReference type="Proteomes" id="UP000694680"/>
    </source>
</evidence>
<name>A0A8C5ESW0_GOUWI</name>
<dbReference type="FunFam" id="1.10.150.50:FF:000005">
    <property type="entry name" value="Liprin-beta-1 isoform 1"/>
    <property type="match status" value="1"/>
</dbReference>
<reference evidence="9" key="3">
    <citation type="submission" date="2025-09" db="UniProtKB">
        <authorList>
            <consortium name="Ensembl"/>
        </authorList>
    </citation>
    <scope>IDENTIFICATION</scope>
</reference>
<gene>
    <name evidence="9" type="primary">ppfibp1b</name>
</gene>
<evidence type="ECO:0000256" key="1">
    <source>
        <dbReference type="ARBA" id="ARBA00007547"/>
    </source>
</evidence>
<organism evidence="9 10">
    <name type="scientific">Gouania willdenowi</name>
    <name type="common">Blunt-snouted clingfish</name>
    <name type="synonym">Lepadogaster willdenowi</name>
    <dbReference type="NCBI Taxonomy" id="441366"/>
    <lineage>
        <taxon>Eukaryota</taxon>
        <taxon>Metazoa</taxon>
        <taxon>Chordata</taxon>
        <taxon>Craniata</taxon>
        <taxon>Vertebrata</taxon>
        <taxon>Euteleostomi</taxon>
        <taxon>Actinopterygii</taxon>
        <taxon>Neopterygii</taxon>
        <taxon>Teleostei</taxon>
        <taxon>Neoteleostei</taxon>
        <taxon>Acanthomorphata</taxon>
        <taxon>Ovalentaria</taxon>
        <taxon>Blenniimorphae</taxon>
        <taxon>Blenniiformes</taxon>
        <taxon>Gobiesocoidei</taxon>
        <taxon>Gobiesocidae</taxon>
        <taxon>Gobiesocinae</taxon>
        <taxon>Gouania</taxon>
    </lineage>
</organism>
<dbReference type="Pfam" id="PF26022">
    <property type="entry name" value="CC_Liprin_beta"/>
    <property type="match status" value="1"/>
</dbReference>
<evidence type="ECO:0000256" key="2">
    <source>
        <dbReference type="ARBA" id="ARBA00022553"/>
    </source>
</evidence>
<dbReference type="FunFam" id="1.10.150.50:FF:000017">
    <property type="entry name" value="Liprin-beta-1 isoform 1"/>
    <property type="match status" value="1"/>
</dbReference>
<feature type="domain" description="SAM" evidence="8">
    <location>
        <begin position="556"/>
        <end position="620"/>
    </location>
</feature>
<dbReference type="PANTHER" id="PTHR12587:SF16">
    <property type="entry name" value="LIPRIN-BETA-1"/>
    <property type="match status" value="1"/>
</dbReference>
<proteinExistence type="inferred from homology"/>
<dbReference type="Ensembl" id="ENSGWIT00000027935.1">
    <property type="protein sequence ID" value="ENSGWIP00000025565.1"/>
    <property type="gene ID" value="ENSGWIG00000012073.1"/>
</dbReference>
<accession>A0A8C5ESW0</accession>
<dbReference type="GO" id="GO:0007528">
    <property type="term" value="P:neuromuscular junction development"/>
    <property type="evidence" value="ECO:0007669"/>
    <property type="project" value="TreeGrafter"/>
</dbReference>
<feature type="compositionally biased region" description="Polar residues" evidence="7">
    <location>
        <begin position="474"/>
        <end position="486"/>
    </location>
</feature>
<dbReference type="AlphaFoldDB" id="A0A8C5ESW0"/>
<dbReference type="CDD" id="cd09566">
    <property type="entry name" value="SAM_liprin-beta1_2_repeat2"/>
    <property type="match status" value="1"/>
</dbReference>
<keyword evidence="4 6" id="KW-0175">Coiled coil</keyword>
<dbReference type="SMART" id="SM00454">
    <property type="entry name" value="SAM"/>
    <property type="match status" value="3"/>
</dbReference>
<feature type="region of interest" description="Disordered" evidence="7">
    <location>
        <begin position="382"/>
        <end position="425"/>
    </location>
</feature>
<feature type="region of interest" description="Disordered" evidence="7">
    <location>
        <begin position="469"/>
        <end position="496"/>
    </location>
</feature>
<dbReference type="InterPro" id="IPR058914">
    <property type="entry name" value="LIPB1/2_CC"/>
</dbReference>
<feature type="coiled-coil region" evidence="6">
    <location>
        <begin position="254"/>
        <end position="339"/>
    </location>
</feature>
<reference evidence="9" key="1">
    <citation type="submission" date="2020-06" db="EMBL/GenBank/DDBJ databases">
        <authorList>
            <consortium name="Wellcome Sanger Institute Data Sharing"/>
        </authorList>
    </citation>
    <scope>NUCLEOTIDE SEQUENCE [LARGE SCALE GENOMIC DNA]</scope>
</reference>
<dbReference type="InterPro" id="IPR029515">
    <property type="entry name" value="Liprin"/>
</dbReference>
<dbReference type="InterPro" id="IPR013761">
    <property type="entry name" value="SAM/pointed_sf"/>
</dbReference>
<dbReference type="InterPro" id="IPR037618">
    <property type="entry name" value="LIPB1/2_SAM_2nd"/>
</dbReference>
<dbReference type="Gene3D" id="1.10.150.50">
    <property type="entry name" value="Transcription Factor, Ets-1"/>
    <property type="match status" value="3"/>
</dbReference>
<dbReference type="CDD" id="cd09569">
    <property type="entry name" value="SAM_liprin-beta1_2_repeat3"/>
    <property type="match status" value="1"/>
</dbReference>
<evidence type="ECO:0000256" key="6">
    <source>
        <dbReference type="SAM" id="Coils"/>
    </source>
</evidence>
<evidence type="ECO:0000256" key="5">
    <source>
        <dbReference type="ARBA" id="ARBA00060046"/>
    </source>
</evidence>